<dbReference type="EMBL" id="MJGC01000091">
    <property type="protein sequence ID" value="OEJ73324.1"/>
    <property type="molecule type" value="Genomic_DNA"/>
</dbReference>
<dbReference type="SUPFAM" id="SSF89550">
    <property type="entry name" value="PHP domain-like"/>
    <property type="match status" value="1"/>
</dbReference>
<dbReference type="GO" id="GO:0035312">
    <property type="term" value="F:5'-3' DNA exonuclease activity"/>
    <property type="evidence" value="ECO:0007669"/>
    <property type="project" value="TreeGrafter"/>
</dbReference>
<gene>
    <name evidence="2" type="ORF">BH720_20345</name>
</gene>
<dbReference type="InterPro" id="IPR016195">
    <property type="entry name" value="Pol/histidinol_Pase-like"/>
</dbReference>
<dbReference type="RefSeq" id="WP_069969055.1">
    <property type="nucleotide sequence ID" value="NZ_CM124774.1"/>
</dbReference>
<dbReference type="InterPro" id="IPR003141">
    <property type="entry name" value="Pol/His_phosphatase_N"/>
</dbReference>
<reference evidence="2" key="1">
    <citation type="submission" date="2016-09" db="EMBL/GenBank/DDBJ databases">
        <title>Draft genome of thermotolerant cyanobacterium Desertifilum sp. strain IPPAS B-1220.</title>
        <authorList>
            <person name="Sinetova M.A."/>
            <person name="Bolakhan K."/>
            <person name="Zayadan B.K."/>
            <person name="Mironov K.S."/>
            <person name="Ustinova V."/>
            <person name="Kupriyanova E.V."/>
            <person name="Sidorov R.A."/>
            <person name="Skrypnik A.N."/>
            <person name="Gogoleva N.E."/>
            <person name="Gogolev Y.V."/>
            <person name="Los D.A."/>
        </authorList>
    </citation>
    <scope>NUCLEOTIDE SEQUENCE [LARGE SCALE GENOMIC DNA]</scope>
    <source>
        <strain evidence="2">IPPAS B-1220</strain>
    </source>
</reference>
<sequence>MLELHCHTTFSDGTLTPTQLVETAVQAGVRALAITDHDTFNGWEEAIGAAAKYDLEIVPGLELSTVHNHCSLHILGFYPNPQLLREPLQERLEGRKRRAQRMLEKLASLGYPLTLPEMGEGIAPGRPHIASAMVKAGYVQSSREAFDRFLRDEGPAYVHYEKFSIQDGIALLRSCGAVPVWAHPYLFRGGAVEEVLRELVEAGLMGVEVYHPSQSPQQQERLRQLCKEYSLLETGGSDYHGPTFEGSHSQLNMWHLPLSLLEPIKAAAQ</sequence>
<dbReference type="OrthoDB" id="9804333at2"/>
<dbReference type="Gene3D" id="1.10.150.650">
    <property type="match status" value="1"/>
</dbReference>
<dbReference type="Gene3D" id="3.20.20.140">
    <property type="entry name" value="Metal-dependent hydrolases"/>
    <property type="match status" value="1"/>
</dbReference>
<dbReference type="GO" id="GO:0004534">
    <property type="term" value="F:5'-3' RNA exonuclease activity"/>
    <property type="evidence" value="ECO:0007669"/>
    <property type="project" value="TreeGrafter"/>
</dbReference>
<evidence type="ECO:0000313" key="2">
    <source>
        <dbReference type="EMBL" id="OEJ73324.1"/>
    </source>
</evidence>
<dbReference type="PANTHER" id="PTHR42924:SF3">
    <property type="entry name" value="POLYMERASE_HISTIDINOL PHOSPHATASE N-TERMINAL DOMAIN-CONTAINING PROTEIN"/>
    <property type="match status" value="1"/>
</dbReference>
<dbReference type="SMART" id="SM00481">
    <property type="entry name" value="POLIIIAc"/>
    <property type="match status" value="1"/>
</dbReference>
<dbReference type="AlphaFoldDB" id="A0A1E5QFG6"/>
<dbReference type="Pfam" id="PF02811">
    <property type="entry name" value="PHP"/>
    <property type="match status" value="1"/>
</dbReference>
<accession>A0A1E5QFG6</accession>
<dbReference type="STRING" id="1781255.BH720_20345"/>
<organism evidence="2">
    <name type="scientific">Desertifilum tharense IPPAS B-1220</name>
    <dbReference type="NCBI Taxonomy" id="1781255"/>
    <lineage>
        <taxon>Bacteria</taxon>
        <taxon>Bacillati</taxon>
        <taxon>Cyanobacteriota</taxon>
        <taxon>Cyanophyceae</taxon>
        <taxon>Desertifilales</taxon>
        <taxon>Desertifilaceae</taxon>
        <taxon>Desertifilum</taxon>
    </lineage>
</organism>
<dbReference type="PANTHER" id="PTHR42924">
    <property type="entry name" value="EXONUCLEASE"/>
    <property type="match status" value="1"/>
</dbReference>
<comment type="caution">
    <text evidence="2">The sequence shown here is derived from an EMBL/GenBank/DDBJ whole genome shotgun (WGS) entry which is preliminary data.</text>
</comment>
<dbReference type="InterPro" id="IPR052018">
    <property type="entry name" value="PHP_domain"/>
</dbReference>
<proteinExistence type="predicted"/>
<protein>
    <submittedName>
        <fullName evidence="2">Phosphatase</fullName>
    </submittedName>
</protein>
<name>A0A1E5QFG6_9CYAN</name>
<evidence type="ECO:0000259" key="1">
    <source>
        <dbReference type="SMART" id="SM00481"/>
    </source>
</evidence>
<dbReference type="InterPro" id="IPR004013">
    <property type="entry name" value="PHP_dom"/>
</dbReference>
<feature type="domain" description="Polymerase/histidinol phosphatase N-terminal" evidence="1">
    <location>
        <begin position="2"/>
        <end position="67"/>
    </location>
</feature>
<dbReference type="CDD" id="cd07438">
    <property type="entry name" value="PHP_HisPPase_AMP"/>
    <property type="match status" value="1"/>
</dbReference>